<dbReference type="EMBL" id="CAEZYD010000023">
    <property type="protein sequence ID" value="CAB4718013.1"/>
    <property type="molecule type" value="Genomic_DNA"/>
</dbReference>
<accession>A0A6J6R7V6</accession>
<evidence type="ECO:0000313" key="1">
    <source>
        <dbReference type="EMBL" id="CAB4718013.1"/>
    </source>
</evidence>
<proteinExistence type="predicted"/>
<name>A0A6J6R7V6_9ZZZZ</name>
<sequence>MDGILQKLASANGDEIEFVNDVKSATGLKGGDEIVTLPPEMTGGHSVKIVWEFKAERDLTQPKILKELAGAIDNRQAKSGVFVLAREPEYEHWASHSFHSGNRLIILVDKDEPDTYLIQFAYLWSRMNAMKDLAANASSLDLEKLQYLFDQAEVTLKDFRNIKTAHTGIETSLGDARRWVGNIENALKAQFAEISSSLNGDDEFEQIVAQINKKKKA</sequence>
<gene>
    <name evidence="1" type="ORF">UFOPK2652_01224</name>
</gene>
<dbReference type="AlphaFoldDB" id="A0A6J6R7V6"/>
<organism evidence="1">
    <name type="scientific">freshwater metagenome</name>
    <dbReference type="NCBI Taxonomy" id="449393"/>
    <lineage>
        <taxon>unclassified sequences</taxon>
        <taxon>metagenomes</taxon>
        <taxon>ecological metagenomes</taxon>
    </lineage>
</organism>
<reference evidence="1" key="1">
    <citation type="submission" date="2020-05" db="EMBL/GenBank/DDBJ databases">
        <authorList>
            <person name="Chiriac C."/>
            <person name="Salcher M."/>
            <person name="Ghai R."/>
            <person name="Kavagutti S V."/>
        </authorList>
    </citation>
    <scope>NUCLEOTIDE SEQUENCE</scope>
</reference>
<protein>
    <submittedName>
        <fullName evidence="1">Unannotated protein</fullName>
    </submittedName>
</protein>